<dbReference type="HOGENOM" id="CLU_086902_1_3_7"/>
<dbReference type="AlphaFoldDB" id="B8JAV8"/>
<reference evidence="6" key="1">
    <citation type="submission" date="2009-01" db="EMBL/GenBank/DDBJ databases">
        <title>Complete sequence of Anaeromyxobacter dehalogenans 2CP-1.</title>
        <authorList>
            <consortium name="US DOE Joint Genome Institute"/>
            <person name="Lucas S."/>
            <person name="Copeland A."/>
            <person name="Lapidus A."/>
            <person name="Glavina del Rio T."/>
            <person name="Dalin E."/>
            <person name="Tice H."/>
            <person name="Bruce D."/>
            <person name="Goodwin L."/>
            <person name="Pitluck S."/>
            <person name="Saunders E."/>
            <person name="Brettin T."/>
            <person name="Detter J.C."/>
            <person name="Han C."/>
            <person name="Larimer F."/>
            <person name="Land M."/>
            <person name="Hauser L."/>
            <person name="Kyrpides N."/>
            <person name="Ovchinnikova G."/>
            <person name="Beliaev A.S."/>
            <person name="Richardson P."/>
        </authorList>
    </citation>
    <scope>NUCLEOTIDE SEQUENCE</scope>
    <source>
        <strain evidence="6">2CP-1</strain>
    </source>
</reference>
<evidence type="ECO:0000256" key="1">
    <source>
        <dbReference type="ARBA" id="ARBA00010587"/>
    </source>
</evidence>
<gene>
    <name evidence="6" type="ordered locus">A2cp1_0412</name>
</gene>
<evidence type="ECO:0000256" key="3">
    <source>
        <dbReference type="ARBA" id="ARBA00022723"/>
    </source>
</evidence>
<evidence type="ECO:0000259" key="5">
    <source>
        <dbReference type="Pfam" id="PF01814"/>
    </source>
</evidence>
<dbReference type="PROSITE" id="PS00550">
    <property type="entry name" value="HEMERYTHRINS"/>
    <property type="match status" value="1"/>
</dbReference>
<accession>B8JAV8</accession>
<protein>
    <submittedName>
        <fullName evidence="6">Hemerythrin-like metal-binding protein</fullName>
    </submittedName>
</protein>
<evidence type="ECO:0000256" key="2">
    <source>
        <dbReference type="ARBA" id="ARBA00022621"/>
    </source>
</evidence>
<dbReference type="SUPFAM" id="SSF47188">
    <property type="entry name" value="Hemerythrin-like"/>
    <property type="match status" value="1"/>
</dbReference>
<dbReference type="PANTHER" id="PTHR37164">
    <property type="entry name" value="BACTERIOHEMERYTHRIN"/>
    <property type="match status" value="1"/>
</dbReference>
<dbReference type="CDD" id="cd12107">
    <property type="entry name" value="Hemerythrin"/>
    <property type="match status" value="1"/>
</dbReference>
<evidence type="ECO:0000313" key="7">
    <source>
        <dbReference type="Proteomes" id="UP000007089"/>
    </source>
</evidence>
<keyword evidence="4" id="KW-0408">Iron</keyword>
<dbReference type="GO" id="GO:0005344">
    <property type="term" value="F:oxygen carrier activity"/>
    <property type="evidence" value="ECO:0007669"/>
    <property type="project" value="UniProtKB-KW"/>
</dbReference>
<dbReference type="InterPro" id="IPR050669">
    <property type="entry name" value="Hemerythrin"/>
</dbReference>
<dbReference type="EMBL" id="CP001359">
    <property type="protein sequence ID" value="ACL63769.1"/>
    <property type="molecule type" value="Genomic_DNA"/>
</dbReference>
<sequence>MRFVDASQIPELPLPFMNEDHAEEMRLLEGLGEALEAHRARTGGLETVLERLSLLAVHTREHFLREEQVMRETGFPAYPQHKGEHDRVLAEMDGEARAFREGGDPVRLRGYLFETVPAWFVQHIRTMDAMTARFVVSRPGASGAAAV</sequence>
<evidence type="ECO:0000313" key="6">
    <source>
        <dbReference type="EMBL" id="ACL63769.1"/>
    </source>
</evidence>
<evidence type="ECO:0000256" key="4">
    <source>
        <dbReference type="ARBA" id="ARBA00023004"/>
    </source>
</evidence>
<keyword evidence="2" id="KW-0813">Transport</keyword>
<dbReference type="GO" id="GO:0046872">
    <property type="term" value="F:metal ion binding"/>
    <property type="evidence" value="ECO:0007669"/>
    <property type="project" value="UniProtKB-KW"/>
</dbReference>
<dbReference type="Gene3D" id="1.20.120.50">
    <property type="entry name" value="Hemerythrin-like"/>
    <property type="match status" value="1"/>
</dbReference>
<dbReference type="RefSeq" id="WP_012631822.1">
    <property type="nucleotide sequence ID" value="NC_011891.1"/>
</dbReference>
<dbReference type="Proteomes" id="UP000007089">
    <property type="component" value="Chromosome"/>
</dbReference>
<proteinExistence type="inferred from homology"/>
<dbReference type="Pfam" id="PF01814">
    <property type="entry name" value="Hemerythrin"/>
    <property type="match status" value="1"/>
</dbReference>
<comment type="similarity">
    <text evidence="1">Belongs to the hemerythrin family.</text>
</comment>
<name>B8JAV8_ANAD2</name>
<feature type="domain" description="Hemerythrin-like" evidence="5">
    <location>
        <begin position="15"/>
        <end position="129"/>
    </location>
</feature>
<dbReference type="InterPro" id="IPR012312">
    <property type="entry name" value="Hemerythrin-like"/>
</dbReference>
<keyword evidence="7" id="KW-1185">Reference proteome</keyword>
<dbReference type="InterPro" id="IPR016131">
    <property type="entry name" value="Haemerythrin_Fe_BS"/>
</dbReference>
<dbReference type="InterPro" id="IPR035938">
    <property type="entry name" value="Hemerythrin-like_sf"/>
</dbReference>
<dbReference type="PANTHER" id="PTHR37164:SF1">
    <property type="entry name" value="BACTERIOHEMERYTHRIN"/>
    <property type="match status" value="1"/>
</dbReference>
<keyword evidence="2" id="KW-0561">Oxygen transport</keyword>
<dbReference type="NCBIfam" id="TIGR02481">
    <property type="entry name" value="hemeryth_dom"/>
    <property type="match status" value="1"/>
</dbReference>
<dbReference type="KEGG" id="acp:A2cp1_0412"/>
<dbReference type="InterPro" id="IPR012827">
    <property type="entry name" value="Hemerythrin_metal-bd"/>
</dbReference>
<organism evidence="6 7">
    <name type="scientific">Anaeromyxobacter dehalogenans (strain ATCC BAA-258 / DSM 21875 / 2CP-1)</name>
    <dbReference type="NCBI Taxonomy" id="455488"/>
    <lineage>
        <taxon>Bacteria</taxon>
        <taxon>Pseudomonadati</taxon>
        <taxon>Myxococcota</taxon>
        <taxon>Myxococcia</taxon>
        <taxon>Myxococcales</taxon>
        <taxon>Cystobacterineae</taxon>
        <taxon>Anaeromyxobacteraceae</taxon>
        <taxon>Anaeromyxobacter</taxon>
    </lineage>
</organism>
<keyword evidence="3" id="KW-0479">Metal-binding</keyword>